<feature type="non-terminal residue" evidence="1">
    <location>
        <position position="1"/>
    </location>
</feature>
<protein>
    <submittedName>
        <fullName evidence="1">Uncharacterized protein</fullName>
    </submittedName>
</protein>
<evidence type="ECO:0000313" key="2">
    <source>
        <dbReference type="Proteomes" id="UP001162501"/>
    </source>
</evidence>
<organism evidence="1 2">
    <name type="scientific">Rangifer tarandus platyrhynchus</name>
    <name type="common">Svalbard reindeer</name>
    <dbReference type="NCBI Taxonomy" id="3082113"/>
    <lineage>
        <taxon>Eukaryota</taxon>
        <taxon>Metazoa</taxon>
        <taxon>Chordata</taxon>
        <taxon>Craniata</taxon>
        <taxon>Vertebrata</taxon>
        <taxon>Euteleostomi</taxon>
        <taxon>Mammalia</taxon>
        <taxon>Eutheria</taxon>
        <taxon>Laurasiatheria</taxon>
        <taxon>Artiodactyla</taxon>
        <taxon>Ruminantia</taxon>
        <taxon>Pecora</taxon>
        <taxon>Cervidae</taxon>
        <taxon>Odocoileinae</taxon>
        <taxon>Rangifer</taxon>
    </lineage>
</organism>
<dbReference type="EMBL" id="OX596106">
    <property type="protein sequence ID" value="CAN0151555.1"/>
    <property type="molecule type" value="Genomic_DNA"/>
</dbReference>
<evidence type="ECO:0000313" key="1">
    <source>
        <dbReference type="EMBL" id="CAN0151555.1"/>
    </source>
</evidence>
<proteinExistence type="predicted"/>
<reference evidence="1" key="1">
    <citation type="submission" date="2023-05" db="EMBL/GenBank/DDBJ databases">
        <authorList>
            <consortium name="ELIXIR-Norway"/>
        </authorList>
    </citation>
    <scope>NUCLEOTIDE SEQUENCE</scope>
</reference>
<feature type="non-terminal residue" evidence="1">
    <location>
        <position position="116"/>
    </location>
</feature>
<reference evidence="1" key="2">
    <citation type="submission" date="2025-03" db="EMBL/GenBank/DDBJ databases">
        <authorList>
            <consortium name="ELIXIR-Norway"/>
            <consortium name="Elixir Norway"/>
        </authorList>
    </citation>
    <scope>NUCLEOTIDE SEQUENCE</scope>
</reference>
<gene>
    <name evidence="1" type="ORF">MRATA1EN22A_LOCUS12807</name>
</gene>
<accession>A0AC59Z1B5</accession>
<name>A0AC59Z1B5_RANTA</name>
<dbReference type="Proteomes" id="UP001162501">
    <property type="component" value="Chromosome 22"/>
</dbReference>
<sequence length="116" mass="12520">YVLNYYNNAFGENKLFGGSCVYMHAKSLQSCLTLCNFMDCSPPGSSVHGILQARTLDCNCPSGWKGAFCTKTVSTCGPEHDPPHHCSKEATCVSLSHGYTCHCPLGTTGIYCEKGE</sequence>